<feature type="binding site" description="in other chain" evidence="9">
    <location>
        <begin position="19"/>
        <end position="21"/>
    </location>
    <ligand>
        <name>ATP</name>
        <dbReference type="ChEBI" id="CHEBI:30616"/>
        <note>ligand shared between dimeric partners</note>
    </ligand>
</feature>
<keyword evidence="2 9" id="KW-0808">Transferase</keyword>
<dbReference type="GO" id="GO:0005524">
    <property type="term" value="F:ATP binding"/>
    <property type="evidence" value="ECO:0007669"/>
    <property type="project" value="UniProtKB-UniRule"/>
</dbReference>
<dbReference type="InterPro" id="IPR023061">
    <property type="entry name" value="SelD_I"/>
</dbReference>
<feature type="domain" description="PurM-like N-terminal" evidence="10">
    <location>
        <begin position="21"/>
        <end position="128"/>
    </location>
</feature>
<keyword evidence="8 9" id="KW-0711">Selenium</keyword>
<keyword evidence="6 9" id="KW-0067">ATP-binding</keyword>
<keyword evidence="7 9" id="KW-0460">Magnesium</keyword>
<dbReference type="PIRSF" id="PIRSF036407">
    <property type="entry name" value="Selenphspht_syn"/>
    <property type="match status" value="1"/>
</dbReference>
<dbReference type="InterPro" id="IPR016188">
    <property type="entry name" value="PurM-like_N"/>
</dbReference>
<comment type="caution">
    <text evidence="12">The sequence shown here is derived from an EMBL/GenBank/DDBJ whole genome shotgun (WGS) entry which is preliminary data.</text>
</comment>
<dbReference type="GO" id="GO:0016260">
    <property type="term" value="P:selenocysteine biosynthetic process"/>
    <property type="evidence" value="ECO:0007669"/>
    <property type="project" value="InterPro"/>
</dbReference>
<dbReference type="Gene3D" id="3.30.1330.10">
    <property type="entry name" value="PurM-like, N-terminal domain"/>
    <property type="match status" value="1"/>
</dbReference>
<proteinExistence type="inferred from homology"/>
<dbReference type="HAMAP" id="MF_00625">
    <property type="entry name" value="SelD"/>
    <property type="match status" value="1"/>
</dbReference>
<dbReference type="InterPro" id="IPR036676">
    <property type="entry name" value="PurM-like_C_sf"/>
</dbReference>
<dbReference type="Pfam" id="PF02769">
    <property type="entry name" value="AIRS_C"/>
    <property type="match status" value="1"/>
</dbReference>
<feature type="binding site" evidence="9">
    <location>
        <begin position="110"/>
        <end position="112"/>
    </location>
    <ligand>
        <name>ATP</name>
        <dbReference type="ChEBI" id="CHEBI:30616"/>
        <note>ligand shared between dimeric partners</note>
    </ligand>
</feature>
<dbReference type="InterPro" id="IPR036921">
    <property type="entry name" value="PurM-like_N_sf"/>
</dbReference>
<dbReference type="Pfam" id="PF00586">
    <property type="entry name" value="AIRS"/>
    <property type="match status" value="1"/>
</dbReference>
<comment type="subunit">
    <text evidence="9">Homodimer.</text>
</comment>
<comment type="caution">
    <text evidence="9">Lacks conserved residue(s) required for the propagation of feature annotation.</text>
</comment>
<comment type="function">
    <text evidence="9">Synthesizes selenophosphate from selenide and ATP.</text>
</comment>
<evidence type="ECO:0000256" key="1">
    <source>
        <dbReference type="ARBA" id="ARBA00008026"/>
    </source>
</evidence>
<dbReference type="InterPro" id="IPR010918">
    <property type="entry name" value="PurM-like_C_dom"/>
</dbReference>
<dbReference type="GO" id="GO:0004756">
    <property type="term" value="F:selenide, water dikinase activity"/>
    <property type="evidence" value="ECO:0007669"/>
    <property type="project" value="UniProtKB-UniRule"/>
</dbReference>
<organism evidence="12 13">
    <name type="scientific">Salsuginibacillus halophilus</name>
    <dbReference type="NCBI Taxonomy" id="517424"/>
    <lineage>
        <taxon>Bacteria</taxon>
        <taxon>Bacillati</taxon>
        <taxon>Bacillota</taxon>
        <taxon>Bacilli</taxon>
        <taxon>Bacillales</taxon>
        <taxon>Bacillaceae</taxon>
        <taxon>Salsuginibacillus</taxon>
    </lineage>
</organism>
<feature type="binding site" description="in other chain" evidence="9">
    <location>
        <position position="39"/>
    </location>
    <ligand>
        <name>ATP</name>
        <dbReference type="ChEBI" id="CHEBI:30616"/>
        <note>ligand shared between dimeric partners</note>
    </ligand>
</feature>
<sequence length="320" mass="33565">MRFLPEKSHDPNLLVGTSHADDGGVYKLTDDLAIVQSVDYFTPIVDDPYKFGEIAAANALSDIYAMGGTPKTALNIVGYPIKELPEELLGQMLAGMAAKTEEAGAAVAGGHSIDDAEPKLGLSATGVVHPDRIFKNGGAQPGDKLVITKPIGAGILTTAIKRDQASSEEIEAVTETMAALNKTAAEKLHDYHPSAVTDVTGFGLLGHGFEMAEASNVTLSFTASAVPELPGARRLAEEGMVPGGSKANLSWLNDVITWSSDVSELTQTMLTDAITSGGLLVSLPQEETEAYIQDMKNAGETAVVIGEVTELQETSIVVNQ</sequence>
<evidence type="ECO:0000256" key="9">
    <source>
        <dbReference type="HAMAP-Rule" id="MF_00625"/>
    </source>
</evidence>
<dbReference type="SUPFAM" id="SSF55326">
    <property type="entry name" value="PurM N-terminal domain-like"/>
    <property type="match status" value="1"/>
</dbReference>
<comment type="similarity">
    <text evidence="1 9">Belongs to the selenophosphate synthase 1 family. Class I subfamily.</text>
</comment>
<dbReference type="CDD" id="cd02195">
    <property type="entry name" value="SelD"/>
    <property type="match status" value="1"/>
</dbReference>
<evidence type="ECO:0000313" key="13">
    <source>
        <dbReference type="Proteomes" id="UP000242310"/>
    </source>
</evidence>
<reference evidence="12 13" key="1">
    <citation type="submission" date="2018-03" db="EMBL/GenBank/DDBJ databases">
        <title>Genomic Encyclopedia of Type Strains, Phase III (KMG-III): the genomes of soil and plant-associated and newly described type strains.</title>
        <authorList>
            <person name="Whitman W."/>
        </authorList>
    </citation>
    <scope>NUCLEOTIDE SEQUENCE [LARGE SCALE GENOMIC DNA]</scope>
    <source>
        <strain evidence="12 13">CGMCC 1.07653</strain>
    </source>
</reference>
<evidence type="ECO:0000256" key="6">
    <source>
        <dbReference type="ARBA" id="ARBA00022840"/>
    </source>
</evidence>
<dbReference type="Gene3D" id="3.90.650.10">
    <property type="entry name" value="PurM-like C-terminal domain"/>
    <property type="match status" value="1"/>
</dbReference>
<dbReference type="EMBL" id="PYAV01000001">
    <property type="protein sequence ID" value="PSL51322.1"/>
    <property type="molecule type" value="Genomic_DNA"/>
</dbReference>
<dbReference type="GO" id="GO:0000287">
    <property type="term" value="F:magnesium ion binding"/>
    <property type="evidence" value="ECO:0007669"/>
    <property type="project" value="UniProtKB-UniRule"/>
</dbReference>
<keyword evidence="5 9" id="KW-0418">Kinase</keyword>
<keyword evidence="4 9" id="KW-0547">Nucleotide-binding</keyword>
<dbReference type="GO" id="GO:0005737">
    <property type="term" value="C:cytoplasm"/>
    <property type="evidence" value="ECO:0007669"/>
    <property type="project" value="TreeGrafter"/>
</dbReference>
<dbReference type="PANTHER" id="PTHR10256:SF0">
    <property type="entry name" value="INACTIVE SELENIDE, WATER DIKINASE-LIKE PROTEIN-RELATED"/>
    <property type="match status" value="1"/>
</dbReference>
<feature type="binding site" evidence="9">
    <location>
        <position position="62"/>
    </location>
    <ligand>
        <name>Mg(2+)</name>
        <dbReference type="ChEBI" id="CHEBI:18420"/>
    </ligand>
</feature>
<evidence type="ECO:0000256" key="7">
    <source>
        <dbReference type="ARBA" id="ARBA00022842"/>
    </source>
</evidence>
<evidence type="ECO:0000256" key="5">
    <source>
        <dbReference type="ARBA" id="ARBA00022777"/>
    </source>
</evidence>
<protein>
    <recommendedName>
        <fullName evidence="9">Selenide, water dikinase</fullName>
        <ecNumber evidence="9">2.7.9.3</ecNumber>
    </recommendedName>
    <alternativeName>
        <fullName evidence="9">Selenium donor protein</fullName>
    </alternativeName>
    <alternativeName>
        <fullName evidence="9">Selenophosphate synthase</fullName>
    </alternativeName>
</protein>
<keyword evidence="13" id="KW-1185">Reference proteome</keyword>
<evidence type="ECO:0000256" key="3">
    <source>
        <dbReference type="ARBA" id="ARBA00022723"/>
    </source>
</evidence>
<dbReference type="SUPFAM" id="SSF56042">
    <property type="entry name" value="PurM C-terminal domain-like"/>
    <property type="match status" value="1"/>
</dbReference>
<evidence type="ECO:0000256" key="8">
    <source>
        <dbReference type="ARBA" id="ARBA00023266"/>
    </source>
</evidence>
<feature type="binding site" evidence="9">
    <location>
        <position position="198"/>
    </location>
    <ligand>
        <name>Mg(2+)</name>
        <dbReference type="ChEBI" id="CHEBI:18420"/>
    </ligand>
</feature>
<gene>
    <name evidence="9" type="primary">selD</name>
    <name evidence="12" type="ORF">B0H94_101236</name>
</gene>
<accession>A0A2P8HYK8</accession>
<dbReference type="AlphaFoldDB" id="A0A2P8HYK8"/>
<comment type="catalytic activity">
    <reaction evidence="9">
        <text>hydrogenselenide + ATP + H2O = selenophosphate + AMP + phosphate + 2 H(+)</text>
        <dbReference type="Rhea" id="RHEA:18737"/>
        <dbReference type="ChEBI" id="CHEBI:15377"/>
        <dbReference type="ChEBI" id="CHEBI:15378"/>
        <dbReference type="ChEBI" id="CHEBI:16144"/>
        <dbReference type="ChEBI" id="CHEBI:29317"/>
        <dbReference type="ChEBI" id="CHEBI:30616"/>
        <dbReference type="ChEBI" id="CHEBI:43474"/>
        <dbReference type="ChEBI" id="CHEBI:456215"/>
        <dbReference type="EC" id="2.7.9.3"/>
    </reaction>
</comment>
<evidence type="ECO:0000259" key="11">
    <source>
        <dbReference type="Pfam" id="PF02769"/>
    </source>
</evidence>
<comment type="cofactor">
    <cofactor evidence="9">
        <name>Mg(2+)</name>
        <dbReference type="ChEBI" id="CHEBI:18420"/>
    </cofactor>
    <text evidence="9">Binds 1 Mg(2+) ion per monomer.</text>
</comment>
<dbReference type="PANTHER" id="PTHR10256">
    <property type="entry name" value="SELENIDE, WATER DIKINASE"/>
    <property type="match status" value="1"/>
</dbReference>
<dbReference type="InterPro" id="IPR004536">
    <property type="entry name" value="SPS/SelD"/>
</dbReference>
<dbReference type="NCBIfam" id="NF002098">
    <property type="entry name" value="PRK00943.1"/>
    <property type="match status" value="1"/>
</dbReference>
<dbReference type="EC" id="2.7.9.3" evidence="9"/>
<evidence type="ECO:0000313" key="12">
    <source>
        <dbReference type="EMBL" id="PSL51322.1"/>
    </source>
</evidence>
<dbReference type="Proteomes" id="UP000242310">
    <property type="component" value="Unassembled WGS sequence"/>
</dbReference>
<evidence type="ECO:0000256" key="2">
    <source>
        <dbReference type="ARBA" id="ARBA00022679"/>
    </source>
</evidence>
<evidence type="ECO:0000259" key="10">
    <source>
        <dbReference type="Pfam" id="PF00586"/>
    </source>
</evidence>
<feature type="binding site" evidence="9">
    <location>
        <position position="22"/>
    </location>
    <ligand>
        <name>Mg(2+)</name>
        <dbReference type="ChEBI" id="CHEBI:18420"/>
    </ligand>
</feature>
<dbReference type="NCBIfam" id="TIGR00476">
    <property type="entry name" value="selD"/>
    <property type="match status" value="1"/>
</dbReference>
<feature type="binding site" description="in other chain" evidence="9">
    <location>
        <position position="62"/>
    </location>
    <ligand>
        <name>ATP</name>
        <dbReference type="ChEBI" id="CHEBI:30616"/>
        <note>ligand shared between dimeric partners</note>
    </ligand>
</feature>
<evidence type="ECO:0000256" key="4">
    <source>
        <dbReference type="ARBA" id="ARBA00022741"/>
    </source>
</evidence>
<name>A0A2P8HYK8_9BACI</name>
<feature type="domain" description="PurM-like C-terminal" evidence="11">
    <location>
        <begin position="140"/>
        <end position="318"/>
    </location>
</feature>
<keyword evidence="3 9" id="KW-0479">Metal-binding</keyword>